<dbReference type="Pfam" id="PF14322">
    <property type="entry name" value="SusD-like_3"/>
    <property type="match status" value="1"/>
</dbReference>
<keyword evidence="5" id="KW-0998">Cell outer membrane</keyword>
<dbReference type="InterPro" id="IPR033985">
    <property type="entry name" value="SusD-like_N"/>
</dbReference>
<feature type="domain" description="SusD-like N-terminal" evidence="8">
    <location>
        <begin position="107"/>
        <end position="229"/>
    </location>
</feature>
<dbReference type="Gene3D" id="1.25.40.390">
    <property type="match status" value="1"/>
</dbReference>
<dbReference type="Pfam" id="PF07980">
    <property type="entry name" value="SusD_RagB"/>
    <property type="match status" value="1"/>
</dbReference>
<comment type="similarity">
    <text evidence="2">Belongs to the SusD family.</text>
</comment>
<gene>
    <name evidence="9" type="ORF">GCM10011506_01480</name>
</gene>
<protein>
    <submittedName>
        <fullName evidence="9">Membrane protein</fullName>
    </submittedName>
</protein>
<evidence type="ECO:0000259" key="8">
    <source>
        <dbReference type="Pfam" id="PF14322"/>
    </source>
</evidence>
<keyword evidence="3 6" id="KW-0732">Signal</keyword>
<dbReference type="RefSeq" id="WP_188459891.1">
    <property type="nucleotide sequence ID" value="NZ_BAABHU010000001.1"/>
</dbReference>
<evidence type="ECO:0000256" key="3">
    <source>
        <dbReference type="ARBA" id="ARBA00022729"/>
    </source>
</evidence>
<dbReference type="CDD" id="cd08977">
    <property type="entry name" value="SusD"/>
    <property type="match status" value="1"/>
</dbReference>
<evidence type="ECO:0000256" key="5">
    <source>
        <dbReference type="ARBA" id="ARBA00023237"/>
    </source>
</evidence>
<comment type="subcellular location">
    <subcellularLocation>
        <location evidence="1">Cell outer membrane</location>
    </subcellularLocation>
</comment>
<proteinExistence type="inferred from homology"/>
<keyword evidence="4" id="KW-0472">Membrane</keyword>
<evidence type="ECO:0000256" key="4">
    <source>
        <dbReference type="ARBA" id="ARBA00023136"/>
    </source>
</evidence>
<evidence type="ECO:0000256" key="6">
    <source>
        <dbReference type="SAM" id="SignalP"/>
    </source>
</evidence>
<name>A0ABQ1L5R7_9BACT</name>
<sequence>MKLYNFYLLLIILGAFTVTSCTDEYLDAEPLTERNTDNFYKTPADVYDALVGCYDGMQVAVGGVSGLSYPITSMILSDNLYGGTGNADAFTFQTVDEFDLSRAPAEQNLLEPLWVAYYRGIYRCNSLLQNVNNVEWGTDTALRDQYIAETRVIRSYLYFQMVKLWGNIPLLTEPSPENIEQAEAEEVYKVIAEDLVFASENLPDQPYTSVEAGRITKWAAKSLLGRVYLYYTGYYGATDLVGIVSKDKALQHLEDVIASSGHDLVPDFASLWPAASLEDYAGENNEEVVFSVKLTYTSDYNGNTDGNHWMVMLGMREFASYPYGNGWGITVTPKIYQAFSANDSRRNASIIAIDEENIPFDKINSQREYTGYYSKKYAPLVDSAGTSITAAVGATDFQIGQFQDFFVIRYSDVLLMAAELGSTNAQDYLDKVRSRAFGENFTSVPVSTEAIQNERQLEFALEGIRYWDLLRRGVDVAASIIAESTTLSNGGVATPKTISASNILATKGLQQIPNNQITLSNEVLKQNTGW</sequence>
<dbReference type="EMBL" id="BMEC01000001">
    <property type="protein sequence ID" value="GGC20089.1"/>
    <property type="molecule type" value="Genomic_DNA"/>
</dbReference>
<dbReference type="PROSITE" id="PS51257">
    <property type="entry name" value="PROKAR_LIPOPROTEIN"/>
    <property type="match status" value="1"/>
</dbReference>
<dbReference type="InterPro" id="IPR011990">
    <property type="entry name" value="TPR-like_helical_dom_sf"/>
</dbReference>
<feature type="domain" description="RagB/SusD" evidence="7">
    <location>
        <begin position="362"/>
        <end position="530"/>
    </location>
</feature>
<dbReference type="InterPro" id="IPR012944">
    <property type="entry name" value="SusD_RagB_dom"/>
</dbReference>
<keyword evidence="10" id="KW-1185">Reference proteome</keyword>
<evidence type="ECO:0000313" key="10">
    <source>
        <dbReference type="Proteomes" id="UP000636010"/>
    </source>
</evidence>
<evidence type="ECO:0000259" key="7">
    <source>
        <dbReference type="Pfam" id="PF07980"/>
    </source>
</evidence>
<evidence type="ECO:0000313" key="9">
    <source>
        <dbReference type="EMBL" id="GGC20089.1"/>
    </source>
</evidence>
<evidence type="ECO:0000256" key="2">
    <source>
        <dbReference type="ARBA" id="ARBA00006275"/>
    </source>
</evidence>
<reference evidence="10" key="1">
    <citation type="journal article" date="2019" name="Int. J. Syst. Evol. Microbiol.">
        <title>The Global Catalogue of Microorganisms (GCM) 10K type strain sequencing project: providing services to taxonomists for standard genome sequencing and annotation.</title>
        <authorList>
            <consortium name="The Broad Institute Genomics Platform"/>
            <consortium name="The Broad Institute Genome Sequencing Center for Infectious Disease"/>
            <person name="Wu L."/>
            <person name="Ma J."/>
        </authorList>
    </citation>
    <scope>NUCLEOTIDE SEQUENCE [LARGE SCALE GENOMIC DNA]</scope>
    <source>
        <strain evidence="10">CGMCC 1.10832</strain>
    </source>
</reference>
<accession>A0ABQ1L5R7</accession>
<evidence type="ECO:0000256" key="1">
    <source>
        <dbReference type="ARBA" id="ARBA00004442"/>
    </source>
</evidence>
<feature type="chain" id="PRO_5045394048" evidence="6">
    <location>
        <begin position="21"/>
        <end position="530"/>
    </location>
</feature>
<dbReference type="SUPFAM" id="SSF48452">
    <property type="entry name" value="TPR-like"/>
    <property type="match status" value="1"/>
</dbReference>
<organism evidence="9 10">
    <name type="scientific">Marivirga lumbricoides</name>
    <dbReference type="NCBI Taxonomy" id="1046115"/>
    <lineage>
        <taxon>Bacteria</taxon>
        <taxon>Pseudomonadati</taxon>
        <taxon>Bacteroidota</taxon>
        <taxon>Cytophagia</taxon>
        <taxon>Cytophagales</taxon>
        <taxon>Marivirgaceae</taxon>
        <taxon>Marivirga</taxon>
    </lineage>
</organism>
<dbReference type="Proteomes" id="UP000636010">
    <property type="component" value="Unassembled WGS sequence"/>
</dbReference>
<comment type="caution">
    <text evidence="9">The sequence shown here is derived from an EMBL/GenBank/DDBJ whole genome shotgun (WGS) entry which is preliminary data.</text>
</comment>
<feature type="signal peptide" evidence="6">
    <location>
        <begin position="1"/>
        <end position="20"/>
    </location>
</feature>